<feature type="compositionally biased region" description="Basic and acidic residues" evidence="1">
    <location>
        <begin position="11"/>
        <end position="25"/>
    </location>
</feature>
<organism evidence="2 3">
    <name type="scientific">Hymenobacter saemangeumensis</name>
    <dbReference type="NCBI Taxonomy" id="1084522"/>
    <lineage>
        <taxon>Bacteria</taxon>
        <taxon>Pseudomonadati</taxon>
        <taxon>Bacteroidota</taxon>
        <taxon>Cytophagia</taxon>
        <taxon>Cytophagales</taxon>
        <taxon>Hymenobacteraceae</taxon>
        <taxon>Hymenobacter</taxon>
    </lineage>
</organism>
<evidence type="ECO:0000256" key="1">
    <source>
        <dbReference type="SAM" id="MobiDB-lite"/>
    </source>
</evidence>
<dbReference type="RefSeq" id="WP_345236060.1">
    <property type="nucleotide sequence ID" value="NZ_BAABGZ010000022.1"/>
</dbReference>
<comment type="caution">
    <text evidence="2">The sequence shown here is derived from an EMBL/GenBank/DDBJ whole genome shotgun (WGS) entry which is preliminary data.</text>
</comment>
<protein>
    <submittedName>
        <fullName evidence="2">Uncharacterized protein</fullName>
    </submittedName>
</protein>
<accession>A0ABP8IEE3</accession>
<reference evidence="3" key="1">
    <citation type="journal article" date="2019" name="Int. J. Syst. Evol. Microbiol.">
        <title>The Global Catalogue of Microorganisms (GCM) 10K type strain sequencing project: providing services to taxonomists for standard genome sequencing and annotation.</title>
        <authorList>
            <consortium name="The Broad Institute Genomics Platform"/>
            <consortium name="The Broad Institute Genome Sequencing Center for Infectious Disease"/>
            <person name="Wu L."/>
            <person name="Ma J."/>
        </authorList>
    </citation>
    <scope>NUCLEOTIDE SEQUENCE [LARGE SCALE GENOMIC DNA]</scope>
    <source>
        <strain evidence="3">JCM 17923</strain>
    </source>
</reference>
<name>A0ABP8IEE3_9BACT</name>
<feature type="compositionally biased region" description="Low complexity" evidence="1">
    <location>
        <begin position="56"/>
        <end position="68"/>
    </location>
</feature>
<evidence type="ECO:0000313" key="2">
    <source>
        <dbReference type="EMBL" id="GAA4357152.1"/>
    </source>
</evidence>
<keyword evidence="3" id="KW-1185">Reference proteome</keyword>
<gene>
    <name evidence="2" type="ORF">GCM10023185_21670</name>
</gene>
<feature type="compositionally biased region" description="Polar residues" evidence="1">
    <location>
        <begin position="152"/>
        <end position="167"/>
    </location>
</feature>
<feature type="region of interest" description="Disordered" evidence="1">
    <location>
        <begin position="1"/>
        <end position="175"/>
    </location>
</feature>
<dbReference type="Proteomes" id="UP001501153">
    <property type="component" value="Unassembled WGS sequence"/>
</dbReference>
<sequence>MDTQANNIPSDAERPAGSSHDHRPADQQARAAQAHPRTTDEPQTQPISPNYGEFGGVAATTASGGVTSYPANSAPRANDGSNDNPDEFSAFRKANQSGTEDYSAEAEQANPARQPGHVEQNQDPAAVRAAQGKEEDIQRTAWADDDPRYGSGQRTSWPSNEPNNIDDNPTEDGQR</sequence>
<evidence type="ECO:0000313" key="3">
    <source>
        <dbReference type="Proteomes" id="UP001501153"/>
    </source>
</evidence>
<dbReference type="EMBL" id="BAABGZ010000022">
    <property type="protein sequence ID" value="GAA4357152.1"/>
    <property type="molecule type" value="Genomic_DNA"/>
</dbReference>
<proteinExistence type="predicted"/>
<feature type="compositionally biased region" description="Low complexity" evidence="1">
    <location>
        <begin position="26"/>
        <end position="36"/>
    </location>
</feature>